<feature type="compositionally biased region" description="Basic and acidic residues" evidence="1">
    <location>
        <begin position="885"/>
        <end position="894"/>
    </location>
</feature>
<dbReference type="Proteomes" id="UP000775872">
    <property type="component" value="Unassembled WGS sequence"/>
</dbReference>
<feature type="compositionally biased region" description="Polar residues" evidence="1">
    <location>
        <begin position="745"/>
        <end position="783"/>
    </location>
</feature>
<feature type="compositionally biased region" description="Low complexity" evidence="1">
    <location>
        <begin position="701"/>
        <end position="718"/>
    </location>
</feature>
<protein>
    <submittedName>
        <fullName evidence="2">Uncharacterized protein</fullName>
    </submittedName>
</protein>
<proteinExistence type="predicted"/>
<dbReference type="OrthoDB" id="5135630at2759"/>
<evidence type="ECO:0000313" key="2">
    <source>
        <dbReference type="EMBL" id="CAH0048457.1"/>
    </source>
</evidence>
<reference evidence="3" key="1">
    <citation type="submission" date="2019-06" db="EMBL/GenBank/DDBJ databases">
        <authorList>
            <person name="Broberg M."/>
        </authorList>
    </citation>
    <scope>NUCLEOTIDE SEQUENCE [LARGE SCALE GENOMIC DNA]</scope>
</reference>
<accession>A0A9P0EFU2</accession>
<feature type="region of interest" description="Disordered" evidence="1">
    <location>
        <begin position="107"/>
        <end position="134"/>
    </location>
</feature>
<evidence type="ECO:0000256" key="1">
    <source>
        <dbReference type="SAM" id="MobiDB-lite"/>
    </source>
</evidence>
<feature type="region of interest" description="Disordered" evidence="1">
    <location>
        <begin position="396"/>
        <end position="424"/>
    </location>
</feature>
<evidence type="ECO:0000313" key="3">
    <source>
        <dbReference type="Proteomes" id="UP000775872"/>
    </source>
</evidence>
<feature type="region of interest" description="Disordered" evidence="1">
    <location>
        <begin position="322"/>
        <end position="363"/>
    </location>
</feature>
<comment type="caution">
    <text evidence="2">The sequence shown here is derived from an EMBL/GenBank/DDBJ whole genome shotgun (WGS) entry which is preliminary data.</text>
</comment>
<keyword evidence="3" id="KW-1185">Reference proteome</keyword>
<dbReference type="AlphaFoldDB" id="A0A9P0EFU2"/>
<feature type="region of interest" description="Disordered" evidence="1">
    <location>
        <begin position="679"/>
        <end position="1121"/>
    </location>
</feature>
<feature type="compositionally biased region" description="Basic and acidic residues" evidence="1">
    <location>
        <begin position="322"/>
        <end position="332"/>
    </location>
</feature>
<feature type="compositionally biased region" description="Polar residues" evidence="1">
    <location>
        <begin position="404"/>
        <end position="423"/>
    </location>
</feature>
<organism evidence="2 3">
    <name type="scientific">Clonostachys solani</name>
    <dbReference type="NCBI Taxonomy" id="160281"/>
    <lineage>
        <taxon>Eukaryota</taxon>
        <taxon>Fungi</taxon>
        <taxon>Dikarya</taxon>
        <taxon>Ascomycota</taxon>
        <taxon>Pezizomycotina</taxon>
        <taxon>Sordariomycetes</taxon>
        <taxon>Hypocreomycetidae</taxon>
        <taxon>Hypocreales</taxon>
        <taxon>Bionectriaceae</taxon>
        <taxon>Clonostachys</taxon>
    </lineage>
</organism>
<feature type="compositionally biased region" description="Polar residues" evidence="1">
    <location>
        <begin position="921"/>
        <end position="931"/>
    </location>
</feature>
<feature type="region of interest" description="Disordered" evidence="1">
    <location>
        <begin position="221"/>
        <end position="271"/>
    </location>
</feature>
<feature type="compositionally biased region" description="Basic and acidic residues" evidence="1">
    <location>
        <begin position="935"/>
        <end position="949"/>
    </location>
</feature>
<reference evidence="2 3" key="2">
    <citation type="submission" date="2021-10" db="EMBL/GenBank/DDBJ databases">
        <authorList>
            <person name="Piombo E."/>
        </authorList>
    </citation>
    <scope>NUCLEOTIDE SEQUENCE [LARGE SCALE GENOMIC DNA]</scope>
</reference>
<feature type="compositionally biased region" description="Polar residues" evidence="1">
    <location>
        <begin position="983"/>
        <end position="1003"/>
    </location>
</feature>
<sequence length="1121" mass="121033">MATELIFNQAKTDVISHISNHPSLNKFHDNRYTRPANCRGVKRNADGETVTDGQGWKIHLEHMSALRESWRDLGLLPQQSDEEEYQDIRTYPAACGVPDLSIIADDESEPETSQARPMPQPASAAATSPAKRKARLDNYSRTNLGLGSTLVKLNPGITPASILTSPIKSLTSPPRDVPAVSSAISLNENITLEPKLPQLAMNLPPHGPAKGFKPSLYPEPATVNEVGASSPMTPEPVPSPTKRPGAPTPSRWARSPLATPKFGTPATQHRNTPLRPLGIVDSMCPSTPNLDGVPPSWESNPEMFDFGETSDIQMSPRIDWLRNDASESKEATRTQNVNKSRRRKSEPILNRHLKKLGASRRQSDMHQILSSLTDDHDDVTQASPGLQTFETQTALPASHEADVSTPTHQQEPGNESLAASSRVGSAGPITPFSKYFLERQPLSVVRPAGARSDRNGIYSIDMRQNPDIFNSRVVIAPAVEQLAGLAGESCDGYANVVVTQSSGKLVVRFKLPTKYASLFPQSQVADEPDLESVSSPHNAAEISRTIHQVAEKTSSNNTPTPSPHKHISRTGLGIMDSAFTPGNLVGTSSPLKKVQFPSSPANEDSNDQTLVVGDFEMEPYMDGTPLRSSLSPILQSSEIRTPARQLQDLDVQPPSSGQISDLSIEPSFQTPTFANIDFSPALPGDSKATPCKATLSKATPSKSALSKATPSKASSASSRRNTPSEPKVKTPSVSPDRDISAEAQVKTSPGGTPLATSFTPVNKNSPRNSGAVPTSGSHSTRAPTPSKEDCHIGAEELVAPKQPIAKEPSSKKTTEQNLDSPGREYMRAFIRNMKPKRLSTTETGSPIAHSPARVPLEAKSPNAGSDNPQKLKRKHSVEDDSGDSPVKKSEEPAVKRIRRLGNLSKEKSEESRPKRKAKPSAQKSVVEQDNVPSPRKQEPKEVASEEGPCRRSSRLNTQEKKSSIPTSIKLGRPTAGRDPVQGKLNSAVRNEQAELTRQTNMNTKRNKGKAESVQQILARVSEELSEGESNDSASDGQTRKKAKNVTWRTPLESHQGEKTKRGRPAGTLGKKKATQGDTGVSKPKATPQKPRISKVAAQSLGMAGNGTPAKRMTRARTRSQD</sequence>
<feature type="compositionally biased region" description="Polar residues" evidence="1">
    <location>
        <begin position="653"/>
        <end position="663"/>
    </location>
</feature>
<gene>
    <name evidence="2" type="ORF">CSOL1703_00000403</name>
</gene>
<feature type="compositionally biased region" description="Basic residues" evidence="1">
    <location>
        <begin position="1111"/>
        <end position="1121"/>
    </location>
</feature>
<dbReference type="EMBL" id="CABFOC020000035">
    <property type="protein sequence ID" value="CAH0048457.1"/>
    <property type="molecule type" value="Genomic_DNA"/>
</dbReference>
<name>A0A9P0EFU2_9HYPO</name>
<feature type="region of interest" description="Disordered" evidence="1">
    <location>
        <begin position="644"/>
        <end position="663"/>
    </location>
</feature>